<dbReference type="Proteomes" id="UP000240429">
    <property type="component" value="Unassembled WGS sequence"/>
</dbReference>
<dbReference type="InterPro" id="IPR036736">
    <property type="entry name" value="ACP-like_sf"/>
</dbReference>
<evidence type="ECO:0000313" key="3">
    <source>
        <dbReference type="Proteomes" id="UP000240429"/>
    </source>
</evidence>
<dbReference type="EMBL" id="PYBJ01000001">
    <property type="protein sequence ID" value="PSM44801.1"/>
    <property type="molecule type" value="Genomic_DNA"/>
</dbReference>
<comment type="caution">
    <text evidence="2">The sequence shown here is derived from an EMBL/GenBank/DDBJ whole genome shotgun (WGS) entry which is preliminary data.</text>
</comment>
<keyword evidence="3" id="KW-1185">Reference proteome</keyword>
<dbReference type="OrthoDB" id="4288508at2"/>
<dbReference type="AlphaFoldDB" id="A0A2P8QEW7"/>
<reference evidence="2 3" key="1">
    <citation type="submission" date="2018-03" db="EMBL/GenBank/DDBJ databases">
        <title>Streptomyces dioscori sp. nov., a novel endophytic actinobacterium isolated from bulbil of Dioscorea bulbifera L.</title>
        <authorList>
            <person name="Zhikuan W."/>
        </authorList>
    </citation>
    <scope>NUCLEOTIDE SEQUENCE [LARGE SCALE GENOMIC DNA]</scope>
    <source>
        <strain evidence="2 3">A217</strain>
    </source>
</reference>
<organism evidence="2 3">
    <name type="scientific">Streptomyces dioscori</name>
    <dbReference type="NCBI Taxonomy" id="2109333"/>
    <lineage>
        <taxon>Bacteria</taxon>
        <taxon>Bacillati</taxon>
        <taxon>Actinomycetota</taxon>
        <taxon>Actinomycetes</taxon>
        <taxon>Kitasatosporales</taxon>
        <taxon>Streptomycetaceae</taxon>
        <taxon>Streptomyces</taxon>
        <taxon>Streptomyces aurantiacus group</taxon>
    </lineage>
</organism>
<sequence length="91" mass="9906">MTVPDRTSTPSETLTALEEIYAKVKRVQRDLRPSDRIVQDLGVDSLATLEILLALEERFGVALVDNPRTAGTATVGDLVGLLDELRADRAS</sequence>
<name>A0A2P8QEW7_9ACTN</name>
<protein>
    <submittedName>
        <fullName evidence="2">Acyl carrier protein</fullName>
    </submittedName>
</protein>
<dbReference type="Gene3D" id="1.10.1200.10">
    <property type="entry name" value="ACP-like"/>
    <property type="match status" value="1"/>
</dbReference>
<feature type="domain" description="Carrier" evidence="1">
    <location>
        <begin position="8"/>
        <end position="86"/>
    </location>
</feature>
<proteinExistence type="predicted"/>
<dbReference type="InterPro" id="IPR009081">
    <property type="entry name" value="PP-bd_ACP"/>
</dbReference>
<dbReference type="PROSITE" id="PS50075">
    <property type="entry name" value="CARRIER"/>
    <property type="match status" value="1"/>
</dbReference>
<dbReference type="RefSeq" id="WP_107014557.1">
    <property type="nucleotide sequence ID" value="NZ_KZ679038.1"/>
</dbReference>
<evidence type="ECO:0000313" key="2">
    <source>
        <dbReference type="EMBL" id="PSM44801.1"/>
    </source>
</evidence>
<accession>A0A2P8QEW7</accession>
<evidence type="ECO:0000259" key="1">
    <source>
        <dbReference type="PROSITE" id="PS50075"/>
    </source>
</evidence>
<gene>
    <name evidence="2" type="ORF">C6Y14_01350</name>
</gene>
<dbReference type="Pfam" id="PF00550">
    <property type="entry name" value="PP-binding"/>
    <property type="match status" value="1"/>
</dbReference>
<dbReference type="SUPFAM" id="SSF47336">
    <property type="entry name" value="ACP-like"/>
    <property type="match status" value="1"/>
</dbReference>